<reference evidence="2" key="1">
    <citation type="submission" date="2021-02" db="EMBL/GenBank/DDBJ databases">
        <authorList>
            <person name="Nowell W R."/>
        </authorList>
    </citation>
    <scope>NUCLEOTIDE SEQUENCE</scope>
</reference>
<feature type="compositionally biased region" description="Polar residues" evidence="1">
    <location>
        <begin position="67"/>
        <end position="81"/>
    </location>
</feature>
<evidence type="ECO:0000313" key="3">
    <source>
        <dbReference type="Proteomes" id="UP000663889"/>
    </source>
</evidence>
<protein>
    <submittedName>
        <fullName evidence="2">Uncharacterized protein</fullName>
    </submittedName>
</protein>
<organism evidence="2 3">
    <name type="scientific">Rotaria sordida</name>
    <dbReference type="NCBI Taxonomy" id="392033"/>
    <lineage>
        <taxon>Eukaryota</taxon>
        <taxon>Metazoa</taxon>
        <taxon>Spiralia</taxon>
        <taxon>Gnathifera</taxon>
        <taxon>Rotifera</taxon>
        <taxon>Eurotatoria</taxon>
        <taxon>Bdelloidea</taxon>
        <taxon>Philodinida</taxon>
        <taxon>Philodinidae</taxon>
        <taxon>Rotaria</taxon>
    </lineage>
</organism>
<dbReference type="Proteomes" id="UP000663889">
    <property type="component" value="Unassembled WGS sequence"/>
</dbReference>
<proteinExistence type="predicted"/>
<feature type="region of interest" description="Disordered" evidence="1">
    <location>
        <begin position="1"/>
        <end position="125"/>
    </location>
</feature>
<evidence type="ECO:0000313" key="2">
    <source>
        <dbReference type="EMBL" id="CAF1168193.1"/>
    </source>
</evidence>
<evidence type="ECO:0000256" key="1">
    <source>
        <dbReference type="SAM" id="MobiDB-lite"/>
    </source>
</evidence>
<comment type="caution">
    <text evidence="2">The sequence shown here is derived from an EMBL/GenBank/DDBJ whole genome shotgun (WGS) entry which is preliminary data.</text>
</comment>
<feature type="compositionally biased region" description="Pro residues" evidence="1">
    <location>
        <begin position="1"/>
        <end position="11"/>
    </location>
</feature>
<name>A0A814U090_9BILA</name>
<feature type="non-terminal residue" evidence="2">
    <location>
        <position position="1"/>
    </location>
</feature>
<dbReference type="AlphaFoldDB" id="A0A814U090"/>
<accession>A0A814U090</accession>
<dbReference type="EMBL" id="CAJNOU010001203">
    <property type="protein sequence ID" value="CAF1168193.1"/>
    <property type="molecule type" value="Genomic_DNA"/>
</dbReference>
<sequence length="158" mass="17228">PYVEPKTPPLTPESYGAPHLERADSVRLLPMKKKVQKDTDHAASTNGPEHERKYSDANDEEVREITGRQQNEGNTYTSTSLPDRGKFLDAHGGQKQASDSDRKSSISTQKDLSLPDTHHGSLGGIETASFESISTTGAQYSSAFVDQQAAKSIGREQI</sequence>
<gene>
    <name evidence="2" type="ORF">SEV965_LOCUS19361</name>
</gene>